<protein>
    <submittedName>
        <fullName evidence="2">DUF1653 domain-containing protein</fullName>
    </submittedName>
</protein>
<evidence type="ECO:0000313" key="3">
    <source>
        <dbReference type="Proteomes" id="UP001298753"/>
    </source>
</evidence>
<sequence length="87" mass="10159">MASRKILVGEKYLHFKNKLYQVLAIATHTETGEPLVIYQALYGDFKIYARPYDMFASEVDHEKYPDVTQRFRFAHVVFDGDKPKATE</sequence>
<proteinExistence type="predicted"/>
<evidence type="ECO:0000259" key="1">
    <source>
        <dbReference type="Pfam" id="PF07866"/>
    </source>
</evidence>
<dbReference type="InterPro" id="IPR037135">
    <property type="entry name" value="DUF1653-like_dom_sf"/>
</dbReference>
<dbReference type="GeneID" id="98661118"/>
<dbReference type="Gene3D" id="2.30.30.320">
    <property type="entry name" value="DUF1653-like domain"/>
    <property type="match status" value="1"/>
</dbReference>
<dbReference type="Proteomes" id="UP001298753">
    <property type="component" value="Unassembled WGS sequence"/>
</dbReference>
<keyword evidence="3" id="KW-1185">Reference proteome</keyword>
<comment type="caution">
    <text evidence="2">The sequence shown here is derived from an EMBL/GenBank/DDBJ whole genome shotgun (WGS) entry which is preliminary data.</text>
</comment>
<accession>A0AAW4W3C6</accession>
<dbReference type="EMBL" id="JAJEPX010000001">
    <property type="protein sequence ID" value="MCC2175665.1"/>
    <property type="molecule type" value="Genomic_DNA"/>
</dbReference>
<reference evidence="2 3" key="1">
    <citation type="submission" date="2021-10" db="EMBL/GenBank/DDBJ databases">
        <title>Anaerobic single-cell dispensing facilitates the cultivation of human gut bacteria.</title>
        <authorList>
            <person name="Afrizal A."/>
        </authorList>
    </citation>
    <scope>NUCLEOTIDE SEQUENCE [LARGE SCALE GENOMIC DNA]</scope>
    <source>
        <strain evidence="2 3">CLA-AA-H270</strain>
    </source>
</reference>
<organism evidence="2 3">
    <name type="scientific">Agathobaculum butyriciproducens</name>
    <dbReference type="NCBI Taxonomy" id="1628085"/>
    <lineage>
        <taxon>Bacteria</taxon>
        <taxon>Bacillati</taxon>
        <taxon>Bacillota</taxon>
        <taxon>Clostridia</taxon>
        <taxon>Eubacteriales</taxon>
        <taxon>Butyricicoccaceae</taxon>
        <taxon>Agathobaculum</taxon>
    </lineage>
</organism>
<dbReference type="RefSeq" id="WP_227599935.1">
    <property type="nucleotide sequence ID" value="NZ_JAJEPX010000001.1"/>
</dbReference>
<dbReference type="AlphaFoldDB" id="A0AAW4W3C6"/>
<feature type="domain" description="DUF1653" evidence="1">
    <location>
        <begin position="11"/>
        <end position="72"/>
    </location>
</feature>
<gene>
    <name evidence="2" type="ORF">LKD22_00735</name>
</gene>
<dbReference type="InterPro" id="IPR023387">
    <property type="entry name" value="DUF1653-like_dom"/>
</dbReference>
<evidence type="ECO:0000313" key="2">
    <source>
        <dbReference type="EMBL" id="MCC2175665.1"/>
    </source>
</evidence>
<name>A0AAW4W3C6_9FIRM</name>
<dbReference type="Pfam" id="PF07866">
    <property type="entry name" value="DUF1653"/>
    <property type="match status" value="1"/>
</dbReference>